<protein>
    <submittedName>
        <fullName evidence="2">Uncharacterized protein</fullName>
    </submittedName>
</protein>
<reference evidence="2 4" key="2">
    <citation type="submission" date="2018-05" db="EMBL/GenBank/DDBJ databases">
        <title>Genome Sequence of an Efficient Indole-Degrading Bacterium, Alcaligenes sp.YBY.</title>
        <authorList>
            <person name="Yang B."/>
        </authorList>
    </citation>
    <scope>NUCLEOTIDE SEQUENCE [LARGE SCALE GENOMIC DNA]</scope>
    <source>
        <strain evidence="2 4">YBY</strain>
    </source>
</reference>
<gene>
    <name evidence="1" type="ORF">AFA_09790</name>
    <name evidence="2" type="ORF">DF183_04920</name>
</gene>
<proteinExistence type="predicted"/>
<dbReference type="GeneID" id="96773427"/>
<dbReference type="RefSeq" id="WP_003799870.1">
    <property type="nucleotide sequence ID" value="NZ_CP021641.1"/>
</dbReference>
<evidence type="ECO:0000313" key="1">
    <source>
        <dbReference type="EMBL" id="ASR89712.1"/>
    </source>
</evidence>
<reference evidence="2 4" key="3">
    <citation type="submission" date="2018-05" db="EMBL/GenBank/DDBJ databases">
        <authorList>
            <person name="Lanie J.A."/>
            <person name="Ng W.-L."/>
            <person name="Kazmierczak K.M."/>
            <person name="Andrzejewski T.M."/>
            <person name="Davidsen T.M."/>
            <person name="Wayne K.J."/>
            <person name="Tettelin H."/>
            <person name="Glass J.I."/>
            <person name="Rusch D."/>
            <person name="Podicherti R."/>
            <person name="Tsui H.-C.T."/>
            <person name="Winkler M.E."/>
        </authorList>
    </citation>
    <scope>NUCLEOTIDE SEQUENCE [LARGE SCALE GENOMIC DNA]</scope>
    <source>
        <strain evidence="2 4">YBY</strain>
    </source>
</reference>
<evidence type="ECO:0000313" key="2">
    <source>
        <dbReference type="EMBL" id="PWE16072.1"/>
    </source>
</evidence>
<evidence type="ECO:0000313" key="4">
    <source>
        <dbReference type="Proteomes" id="UP000245216"/>
    </source>
</evidence>
<sequence>MAQLHFFPITTAQRKSLHSLFNDWLSQANEEGFEQFLAVRHELAPAQVCSFVRLVQGCSVRQDLAQRLPGDLKQRLQALHWLRFGATAVAA</sequence>
<name>A0A1Z3J282_ALCFA</name>
<dbReference type="EMBL" id="CP021641">
    <property type="protein sequence ID" value="ASR89712.1"/>
    <property type="molecule type" value="Genomic_DNA"/>
</dbReference>
<dbReference type="KEGG" id="afq:AFA_09790"/>
<reference evidence="1 3" key="1">
    <citation type="submission" date="2017-05" db="EMBL/GenBank/DDBJ databases">
        <authorList>
            <person name="Qiu J.G."/>
            <person name="He J."/>
        </authorList>
    </citation>
    <scope>NUCLEOTIDE SEQUENCE [LARGE SCALE GENOMIC DNA]</scope>
    <source>
        <strain evidence="1 3">JQ135</strain>
    </source>
</reference>
<evidence type="ECO:0000313" key="3">
    <source>
        <dbReference type="Proteomes" id="UP000214561"/>
    </source>
</evidence>
<accession>A0A1Z3J282</accession>
<dbReference type="Proteomes" id="UP000245216">
    <property type="component" value="Unassembled WGS sequence"/>
</dbReference>
<dbReference type="EMBL" id="QEXO01000001">
    <property type="protein sequence ID" value="PWE16072.1"/>
    <property type="molecule type" value="Genomic_DNA"/>
</dbReference>
<dbReference type="AlphaFoldDB" id="A0A1Z3J282"/>
<dbReference type="Proteomes" id="UP000214561">
    <property type="component" value="Chromosome"/>
</dbReference>
<organism evidence="2 4">
    <name type="scientific">Alcaligenes faecalis</name>
    <dbReference type="NCBI Taxonomy" id="511"/>
    <lineage>
        <taxon>Bacteria</taxon>
        <taxon>Pseudomonadati</taxon>
        <taxon>Pseudomonadota</taxon>
        <taxon>Betaproteobacteria</taxon>
        <taxon>Burkholderiales</taxon>
        <taxon>Alcaligenaceae</taxon>
        <taxon>Alcaligenes</taxon>
    </lineage>
</organism>